<reference evidence="1 2" key="1">
    <citation type="submission" date="2020-03" db="EMBL/GenBank/DDBJ databases">
        <title>Genomic Encyclopedia of Type Strains, Phase IV (KMG-IV): sequencing the most valuable type-strain genomes for metagenomic binning, comparative biology and taxonomic classification.</title>
        <authorList>
            <person name="Goeker M."/>
        </authorList>
    </citation>
    <scope>NUCLEOTIDE SEQUENCE [LARGE SCALE GENOMIC DNA]</scope>
    <source>
        <strain evidence="1 2">DSM 102865</strain>
    </source>
</reference>
<evidence type="ECO:0000313" key="2">
    <source>
        <dbReference type="Proteomes" id="UP001179181"/>
    </source>
</evidence>
<gene>
    <name evidence="1" type="ORF">FHS68_000071</name>
</gene>
<sequence length="58" mass="6957">MSEKERQVLEEKLKNLKNILDFYVKYRNEVGSMNRSQMESHIDDILDMINDIKKQLGQ</sequence>
<dbReference type="EMBL" id="JAASQJ010000001">
    <property type="protein sequence ID" value="NIJ50915.1"/>
    <property type="molecule type" value="Genomic_DNA"/>
</dbReference>
<dbReference type="Proteomes" id="UP001179181">
    <property type="component" value="Unassembled WGS sequence"/>
</dbReference>
<accession>A0ABX0UHR0</accession>
<evidence type="ECO:0000313" key="1">
    <source>
        <dbReference type="EMBL" id="NIJ50915.1"/>
    </source>
</evidence>
<name>A0ABX0UHR0_9BACT</name>
<protein>
    <submittedName>
        <fullName evidence="1">Uncharacterized protein</fullName>
    </submittedName>
</protein>
<comment type="caution">
    <text evidence="1">The sequence shown here is derived from an EMBL/GenBank/DDBJ whole genome shotgun (WGS) entry which is preliminary data.</text>
</comment>
<keyword evidence="2" id="KW-1185">Reference proteome</keyword>
<organism evidence="1 2">
    <name type="scientific">Dyadobacter arcticus</name>
    <dbReference type="NCBI Taxonomy" id="1078754"/>
    <lineage>
        <taxon>Bacteria</taxon>
        <taxon>Pseudomonadati</taxon>
        <taxon>Bacteroidota</taxon>
        <taxon>Cytophagia</taxon>
        <taxon>Cytophagales</taxon>
        <taxon>Spirosomataceae</taxon>
        <taxon>Dyadobacter</taxon>
    </lineage>
</organism>
<proteinExistence type="predicted"/>